<evidence type="ECO:0000313" key="13">
    <source>
        <dbReference type="Proteomes" id="UP000245119"/>
    </source>
</evidence>
<dbReference type="PANTHER" id="PTHR11690:SF300">
    <property type="entry name" value="PICKPOCKET PROTEIN 19"/>
    <property type="match status" value="1"/>
</dbReference>
<sequence length="574" mass="64751">MAAEKASENNSRLKDFSATTPAVRQFMESHTWASSPTTTTAEEFEQVVDLTGWGVACHNDDDDDDTRCTIVETLVVVTEVSGPCWCSMASSLFLLIYFHVERYASRPFVTIVNAHVRDSLPFPAVTICNLNQFHRERVPRNDPRVVDLLRNLSAIKSLAKVVDLPPVPRDQFPLTGERLMEIAVNASHKLNDLFMVCIWKTQPIACDLLFHRTLTDLGFCFTFNSHLSGDRFNATDSRHTSGLQLLLNIEQDKSYYSKFSIAGVKVCVLVRRAVQRNGASREIARLSWEHGETKIRRLPPPFKAFGQSYCLDTKRDDYKSPLTRYQNYSYTKSACWQNCFAGRMAKQCGCRYFFEQGDDPLCSIDDLEECYLPYSEQISMEDNENCNCSTPCEEVHYLSSLSSTVLASTFVVKQLINSSIIKKKASIRTCLFPRDNFIHLEIHYETLTESEIYQKEEMTVMSILGHNPAIILLTVQGTLEDTWACAWVPASCLLSSCWRWGFFSSADVFAASSQALGPRPLVLALLCLCTEILAVYLPLGGSTFDVEKGLKNKVSDISDRIEQTEGSENKRDGK</sequence>
<evidence type="ECO:0000256" key="5">
    <source>
        <dbReference type="ARBA" id="ARBA00022989"/>
    </source>
</evidence>
<keyword evidence="13" id="KW-1185">Reference proteome</keyword>
<keyword evidence="9 11" id="KW-0739">Sodium transport</keyword>
<evidence type="ECO:0000256" key="3">
    <source>
        <dbReference type="ARBA" id="ARBA00022461"/>
    </source>
</evidence>
<keyword evidence="10 11" id="KW-0407">Ion channel</keyword>
<name>A0A2T7PP21_POMCA</name>
<proteinExistence type="inferred from homology"/>
<comment type="caution">
    <text evidence="12">The sequence shown here is derived from an EMBL/GenBank/DDBJ whole genome shotgun (WGS) entry which is preliminary data.</text>
</comment>
<evidence type="ECO:0000256" key="8">
    <source>
        <dbReference type="ARBA" id="ARBA00023136"/>
    </source>
</evidence>
<evidence type="ECO:0000256" key="4">
    <source>
        <dbReference type="ARBA" id="ARBA00022692"/>
    </source>
</evidence>
<keyword evidence="3 11" id="KW-0894">Sodium channel</keyword>
<organism evidence="12 13">
    <name type="scientific">Pomacea canaliculata</name>
    <name type="common">Golden apple snail</name>
    <dbReference type="NCBI Taxonomy" id="400727"/>
    <lineage>
        <taxon>Eukaryota</taxon>
        <taxon>Metazoa</taxon>
        <taxon>Spiralia</taxon>
        <taxon>Lophotrochozoa</taxon>
        <taxon>Mollusca</taxon>
        <taxon>Gastropoda</taxon>
        <taxon>Caenogastropoda</taxon>
        <taxon>Architaenioglossa</taxon>
        <taxon>Ampullarioidea</taxon>
        <taxon>Ampullariidae</taxon>
        <taxon>Pomacea</taxon>
    </lineage>
</organism>
<keyword evidence="8" id="KW-0472">Membrane</keyword>
<dbReference type="PRINTS" id="PR01078">
    <property type="entry name" value="AMINACHANNEL"/>
</dbReference>
<keyword evidence="6" id="KW-0915">Sodium</keyword>
<dbReference type="InterPro" id="IPR020903">
    <property type="entry name" value="ENaC_CS"/>
</dbReference>
<dbReference type="AlphaFoldDB" id="A0A2T7PP21"/>
<dbReference type="Gene3D" id="2.60.470.10">
    <property type="entry name" value="Acid-sensing ion channels like domains"/>
    <property type="match status" value="1"/>
</dbReference>
<comment type="subcellular location">
    <subcellularLocation>
        <location evidence="1">Membrane</location>
        <topology evidence="1">Multi-pass membrane protein</topology>
    </subcellularLocation>
</comment>
<dbReference type="EMBL" id="PZQS01000003">
    <property type="protein sequence ID" value="PVD35127.1"/>
    <property type="molecule type" value="Genomic_DNA"/>
</dbReference>
<evidence type="ECO:0000256" key="7">
    <source>
        <dbReference type="ARBA" id="ARBA00023065"/>
    </source>
</evidence>
<evidence type="ECO:0000256" key="11">
    <source>
        <dbReference type="RuleBase" id="RU000679"/>
    </source>
</evidence>
<keyword evidence="7 11" id="KW-0406">Ion transport</keyword>
<dbReference type="Pfam" id="PF00858">
    <property type="entry name" value="ASC"/>
    <property type="match status" value="1"/>
</dbReference>
<dbReference type="Proteomes" id="UP000245119">
    <property type="component" value="Linkage Group LG3"/>
</dbReference>
<evidence type="ECO:0000256" key="10">
    <source>
        <dbReference type="ARBA" id="ARBA00023303"/>
    </source>
</evidence>
<accession>A0A2T7PP21</accession>
<evidence type="ECO:0000256" key="1">
    <source>
        <dbReference type="ARBA" id="ARBA00004141"/>
    </source>
</evidence>
<evidence type="ECO:0000256" key="6">
    <source>
        <dbReference type="ARBA" id="ARBA00023053"/>
    </source>
</evidence>
<reference evidence="12 13" key="1">
    <citation type="submission" date="2018-04" db="EMBL/GenBank/DDBJ databases">
        <title>The genome of golden apple snail Pomacea canaliculata provides insight into stress tolerance and invasive adaptation.</title>
        <authorList>
            <person name="Liu C."/>
            <person name="Liu B."/>
            <person name="Ren Y."/>
            <person name="Zhang Y."/>
            <person name="Wang H."/>
            <person name="Li S."/>
            <person name="Jiang F."/>
            <person name="Yin L."/>
            <person name="Zhang G."/>
            <person name="Qian W."/>
            <person name="Fan W."/>
        </authorList>
    </citation>
    <scope>NUCLEOTIDE SEQUENCE [LARGE SCALE GENOMIC DNA]</scope>
    <source>
        <strain evidence="12">SZHN2017</strain>
        <tissue evidence="12">Muscle</tissue>
    </source>
</reference>
<evidence type="ECO:0000313" key="12">
    <source>
        <dbReference type="EMBL" id="PVD35127.1"/>
    </source>
</evidence>
<keyword evidence="4 11" id="KW-0812">Transmembrane</keyword>
<dbReference type="GO" id="GO:0015280">
    <property type="term" value="F:ligand-gated sodium channel activity"/>
    <property type="evidence" value="ECO:0007669"/>
    <property type="project" value="TreeGrafter"/>
</dbReference>
<dbReference type="InterPro" id="IPR001873">
    <property type="entry name" value="ENaC"/>
</dbReference>
<evidence type="ECO:0000256" key="9">
    <source>
        <dbReference type="ARBA" id="ARBA00023201"/>
    </source>
</evidence>
<dbReference type="PROSITE" id="PS01206">
    <property type="entry name" value="ASC"/>
    <property type="match status" value="1"/>
</dbReference>
<keyword evidence="2 11" id="KW-0813">Transport</keyword>
<dbReference type="GO" id="GO:0005886">
    <property type="term" value="C:plasma membrane"/>
    <property type="evidence" value="ECO:0007669"/>
    <property type="project" value="TreeGrafter"/>
</dbReference>
<gene>
    <name evidence="12" type="ORF">C0Q70_06408</name>
</gene>
<comment type="similarity">
    <text evidence="11">Belongs to the amiloride-sensitive sodium channel (TC 1.A.6) family.</text>
</comment>
<keyword evidence="5" id="KW-1133">Transmembrane helix</keyword>
<dbReference type="OrthoDB" id="6157104at2759"/>
<dbReference type="STRING" id="400727.A0A2T7PP21"/>
<evidence type="ECO:0000256" key="2">
    <source>
        <dbReference type="ARBA" id="ARBA00022448"/>
    </source>
</evidence>
<dbReference type="PANTHER" id="PTHR11690">
    <property type="entry name" value="AMILORIDE-SENSITIVE SODIUM CHANNEL-RELATED"/>
    <property type="match status" value="1"/>
</dbReference>
<protein>
    <submittedName>
        <fullName evidence="12">Uncharacterized protein</fullName>
    </submittedName>
</protein>